<dbReference type="STRING" id="1160895.CM19_11455"/>
<name>A0A031LKU9_9CREN</name>
<organism evidence="1 2">
    <name type="scientific">Candidatus Acidianus copahuensis</name>
    <dbReference type="NCBI Taxonomy" id="1160895"/>
    <lineage>
        <taxon>Archaea</taxon>
        <taxon>Thermoproteota</taxon>
        <taxon>Thermoprotei</taxon>
        <taxon>Sulfolobales</taxon>
        <taxon>Sulfolobaceae</taxon>
        <taxon>Acidianus</taxon>
    </lineage>
</organism>
<proteinExistence type="predicted"/>
<reference evidence="1 2" key="1">
    <citation type="submission" date="2014-03" db="EMBL/GenBank/DDBJ databases">
        <title>Draft genome sequence of the novel thermoacidophilic archaea Acidianus copahuensis ALE1 strain, isolated from Copahue volcanic area in Neuquen Argentina.</title>
        <authorList>
            <person name="Urbieta M.S."/>
            <person name="Rascovan N."/>
            <person name="Castro C."/>
            <person name="Revale S."/>
            <person name="Giaveno M.A."/>
            <person name="Vazquez M.P."/>
            <person name="Donati E.R."/>
        </authorList>
    </citation>
    <scope>NUCLEOTIDE SEQUENCE [LARGE SCALE GENOMIC DNA]</scope>
    <source>
        <strain evidence="1 2">ALE1</strain>
    </source>
</reference>
<keyword evidence="2" id="KW-1185">Reference proteome</keyword>
<gene>
    <name evidence="1" type="ORF">CM19_11455</name>
</gene>
<evidence type="ECO:0000313" key="1">
    <source>
        <dbReference type="EMBL" id="EZQ02125.1"/>
    </source>
</evidence>
<protein>
    <submittedName>
        <fullName evidence="1">Uncharacterized protein</fullName>
    </submittedName>
</protein>
<evidence type="ECO:0000313" key="2">
    <source>
        <dbReference type="Proteomes" id="UP000024332"/>
    </source>
</evidence>
<dbReference type="OrthoDB" id="34472at2157"/>
<dbReference type="RefSeq" id="WP_048100456.1">
    <property type="nucleotide sequence ID" value="NZ_JFZT01000057.1"/>
</dbReference>
<dbReference type="EMBL" id="JFZT01000057">
    <property type="protein sequence ID" value="EZQ02125.1"/>
    <property type="molecule type" value="Genomic_DNA"/>
</dbReference>
<dbReference type="AlphaFoldDB" id="A0A031LKU9"/>
<dbReference type="Proteomes" id="UP000024332">
    <property type="component" value="Unassembled WGS sequence"/>
</dbReference>
<sequence>MDYKNLLLAIMKVGPNSYAISRYLGEPSTIIKSMLNNLQNFLGLRVYPNISAESLGLKKIIIFCKNSKLKIDTEKNLFVPLLNLYRADIEKKQFISVIFANENSISDIESAIKKINEAGVAECEVMLINRTVKYVRNPECFDFESGSWSCNSMYEFPNSTRQLNADKADIDLIVSLQVNPCYPYFFNPHWTHIKPAVTNFIYTLSKKDLILDVISKTDIARYIPQVVWKAEAKGLYITEIHMAGAETEKILDAVREKAEDMILAPMNISYAEGRSLPYEIFKGKTWKFPSIQIQEE</sequence>
<comment type="caution">
    <text evidence="1">The sequence shown here is derived from an EMBL/GenBank/DDBJ whole genome shotgun (WGS) entry which is preliminary data.</text>
</comment>
<accession>A0A031LKU9</accession>